<dbReference type="EMBL" id="BGZK01002340">
    <property type="protein sequence ID" value="GBP93127.1"/>
    <property type="molecule type" value="Genomic_DNA"/>
</dbReference>
<keyword evidence="2" id="KW-1185">Reference proteome</keyword>
<gene>
    <name evidence="1" type="ORF">EVAR_68642_1</name>
</gene>
<dbReference type="Proteomes" id="UP000299102">
    <property type="component" value="Unassembled WGS sequence"/>
</dbReference>
<accession>A0A4C2A2I9</accession>
<evidence type="ECO:0000313" key="1">
    <source>
        <dbReference type="EMBL" id="GBP93127.1"/>
    </source>
</evidence>
<reference evidence="1 2" key="1">
    <citation type="journal article" date="2019" name="Commun. Biol.">
        <title>The bagworm genome reveals a unique fibroin gene that provides high tensile strength.</title>
        <authorList>
            <person name="Kono N."/>
            <person name="Nakamura H."/>
            <person name="Ohtoshi R."/>
            <person name="Tomita M."/>
            <person name="Numata K."/>
            <person name="Arakawa K."/>
        </authorList>
    </citation>
    <scope>NUCLEOTIDE SEQUENCE [LARGE SCALE GENOMIC DNA]</scope>
</reference>
<organism evidence="1 2">
    <name type="scientific">Eumeta variegata</name>
    <name type="common">Bagworm moth</name>
    <name type="synonym">Eumeta japonica</name>
    <dbReference type="NCBI Taxonomy" id="151549"/>
    <lineage>
        <taxon>Eukaryota</taxon>
        <taxon>Metazoa</taxon>
        <taxon>Ecdysozoa</taxon>
        <taxon>Arthropoda</taxon>
        <taxon>Hexapoda</taxon>
        <taxon>Insecta</taxon>
        <taxon>Pterygota</taxon>
        <taxon>Neoptera</taxon>
        <taxon>Endopterygota</taxon>
        <taxon>Lepidoptera</taxon>
        <taxon>Glossata</taxon>
        <taxon>Ditrysia</taxon>
        <taxon>Tineoidea</taxon>
        <taxon>Psychidae</taxon>
        <taxon>Oiketicinae</taxon>
        <taxon>Eumeta</taxon>
    </lineage>
</organism>
<protein>
    <submittedName>
        <fullName evidence="1">Uncharacterized protein</fullName>
    </submittedName>
</protein>
<name>A0A4C2A2I9_EUMVA</name>
<dbReference type="AlphaFoldDB" id="A0A4C2A2I9"/>
<comment type="caution">
    <text evidence="1">The sequence shown here is derived from an EMBL/GenBank/DDBJ whole genome shotgun (WGS) entry which is preliminary data.</text>
</comment>
<evidence type="ECO:0000313" key="2">
    <source>
        <dbReference type="Proteomes" id="UP000299102"/>
    </source>
</evidence>
<sequence length="101" mass="11455">MLYKPPWHGSGLPLRPGDCRQGRWRGVQEKDFEGLYTGLYSRSNLLEPDSGLLSPRTRRNQCIRAGVRGRCDPHVLRIVGFVDRRASQSCFSSRALLGIQK</sequence>
<proteinExistence type="predicted"/>